<evidence type="ECO:0000259" key="1">
    <source>
        <dbReference type="PROSITE" id="PS51733"/>
    </source>
</evidence>
<evidence type="ECO:0000313" key="3">
    <source>
        <dbReference type="Proteomes" id="UP001304300"/>
    </source>
</evidence>
<accession>A0AAQ3LA63</accession>
<dbReference type="PROSITE" id="PS51733">
    <property type="entry name" value="BPL_LPL_CATALYTIC"/>
    <property type="match status" value="1"/>
</dbReference>
<dbReference type="InterPro" id="IPR045864">
    <property type="entry name" value="aa-tRNA-synth_II/BPL/LPL"/>
</dbReference>
<dbReference type="InterPro" id="IPR004143">
    <property type="entry name" value="BPL_LPL_catalytic"/>
</dbReference>
<sequence length="234" mass="27395">MDCFPDRRADAATNMAMDQLMLIDYPSVEMPRFRHYDWEYSAFTFGFAQTWEEELDTLVRDGHEVIRRETGGGLVDHRNDWTYGLVIPLSHQRGKEAPTEIYRDVHVCMIEALQKQNADAILQQEVPPPKIENEFSACFNRAELNDVITQSKDKVAGAAQRRNREGFLIQGYISRSTLPNLDWQCFKNDFIERLTDWLDSSAREVSWPKWDEVALNKMKARFASEAWNKKRKRE</sequence>
<dbReference type="SUPFAM" id="SSF55681">
    <property type="entry name" value="Class II aaRS and biotin synthetases"/>
    <property type="match status" value="1"/>
</dbReference>
<proteinExistence type="predicted"/>
<dbReference type="Proteomes" id="UP001304300">
    <property type="component" value="Chromosome"/>
</dbReference>
<dbReference type="RefSeq" id="WP_317832974.1">
    <property type="nucleotide sequence ID" value="NZ_CP136920.1"/>
</dbReference>
<gene>
    <name evidence="2" type="ORF">RZN69_19320</name>
</gene>
<dbReference type="PANTHER" id="PTHR43679:SF2">
    <property type="entry name" value="OCTANOYL-[GCVH]:PROTEIN N-OCTANOYLTRANSFERASE"/>
    <property type="match status" value="1"/>
</dbReference>
<name>A0AAQ3LA63_9BACT</name>
<evidence type="ECO:0000313" key="2">
    <source>
        <dbReference type="EMBL" id="WOO40779.1"/>
    </source>
</evidence>
<dbReference type="PANTHER" id="PTHR43679">
    <property type="entry name" value="OCTANOYLTRANSFERASE LIPM-RELATED"/>
    <property type="match status" value="1"/>
</dbReference>
<dbReference type="EMBL" id="CP136920">
    <property type="protein sequence ID" value="WOO40779.1"/>
    <property type="molecule type" value="Genomic_DNA"/>
</dbReference>
<dbReference type="Gene3D" id="3.30.930.10">
    <property type="entry name" value="Bira Bifunctional Protein, Domain 2"/>
    <property type="match status" value="1"/>
</dbReference>
<protein>
    <recommendedName>
        <fullName evidence="1">BPL/LPL catalytic domain-containing protein</fullName>
    </recommendedName>
</protein>
<feature type="domain" description="BPL/LPL catalytic" evidence="1">
    <location>
        <begin position="27"/>
        <end position="226"/>
    </location>
</feature>
<dbReference type="InterPro" id="IPR050664">
    <property type="entry name" value="Octanoyltrans_LipM/LipL"/>
</dbReference>
<organism evidence="2 3">
    <name type="scientific">Rubellicoccus peritrichatus</name>
    <dbReference type="NCBI Taxonomy" id="3080537"/>
    <lineage>
        <taxon>Bacteria</taxon>
        <taxon>Pseudomonadati</taxon>
        <taxon>Verrucomicrobiota</taxon>
        <taxon>Opitutia</taxon>
        <taxon>Puniceicoccales</taxon>
        <taxon>Cerasicoccaceae</taxon>
        <taxon>Rubellicoccus</taxon>
    </lineage>
</organism>
<reference evidence="2 3" key="1">
    <citation type="submission" date="2023-10" db="EMBL/GenBank/DDBJ databases">
        <title>Rubellicoccus peritrichatus gen. nov., sp. nov., isolated from an algae of coral reef tank.</title>
        <authorList>
            <person name="Luo J."/>
        </authorList>
    </citation>
    <scope>NUCLEOTIDE SEQUENCE [LARGE SCALE GENOMIC DNA]</scope>
    <source>
        <strain evidence="2 3">CR14</strain>
    </source>
</reference>
<dbReference type="KEGG" id="puo:RZN69_19320"/>
<keyword evidence="3" id="KW-1185">Reference proteome</keyword>
<dbReference type="Pfam" id="PF21948">
    <property type="entry name" value="LplA-B_cat"/>
    <property type="match status" value="1"/>
</dbReference>
<dbReference type="AlphaFoldDB" id="A0AAQ3LA63"/>